<evidence type="ECO:0000313" key="5">
    <source>
        <dbReference type="Proteomes" id="UP000218209"/>
    </source>
</evidence>
<dbReference type="SUPFAM" id="SSF52833">
    <property type="entry name" value="Thioredoxin-like"/>
    <property type="match status" value="1"/>
</dbReference>
<dbReference type="InterPro" id="IPR017937">
    <property type="entry name" value="Thioredoxin_CS"/>
</dbReference>
<keyword evidence="5" id="KW-1185">Reference proteome</keyword>
<keyword evidence="2" id="KW-1015">Disulfide bond</keyword>
<feature type="domain" description="Thioredoxin" evidence="3">
    <location>
        <begin position="1"/>
        <end position="109"/>
    </location>
</feature>
<proteinExistence type="predicted"/>
<evidence type="ECO:0000313" key="4">
    <source>
        <dbReference type="EMBL" id="OSX72527.1"/>
    </source>
</evidence>
<dbReference type="EMBL" id="KV919055">
    <property type="protein sequence ID" value="OSX72527.1"/>
    <property type="molecule type" value="Genomic_DNA"/>
</dbReference>
<dbReference type="PROSITE" id="PS00194">
    <property type="entry name" value="THIOREDOXIN_1"/>
    <property type="match status" value="1"/>
</dbReference>
<dbReference type="PANTHER" id="PTHR46115">
    <property type="entry name" value="THIOREDOXIN-LIKE PROTEIN 1"/>
    <property type="match status" value="1"/>
</dbReference>
<dbReference type="Proteomes" id="UP000218209">
    <property type="component" value="Unassembled WGS sequence"/>
</dbReference>
<dbReference type="AlphaFoldDB" id="A0A1X6NVB9"/>
<dbReference type="InterPro" id="IPR036249">
    <property type="entry name" value="Thioredoxin-like_sf"/>
</dbReference>
<comment type="function">
    <text evidence="1">Participates in various redox reactions through the reversible oxidation of its active center dithiol to a disulfide and catalyzes dithiol-disulfide exchange reactions.</text>
</comment>
<organism evidence="4 5">
    <name type="scientific">Porphyra umbilicalis</name>
    <name type="common">Purple laver</name>
    <name type="synonym">Red alga</name>
    <dbReference type="NCBI Taxonomy" id="2786"/>
    <lineage>
        <taxon>Eukaryota</taxon>
        <taxon>Rhodophyta</taxon>
        <taxon>Bangiophyceae</taxon>
        <taxon>Bangiales</taxon>
        <taxon>Bangiaceae</taxon>
        <taxon>Porphyra</taxon>
    </lineage>
</organism>
<dbReference type="PROSITE" id="PS51352">
    <property type="entry name" value="THIOREDOXIN_2"/>
    <property type="match status" value="1"/>
</dbReference>
<name>A0A1X6NVB9_PORUM</name>
<dbReference type="CDD" id="cd02947">
    <property type="entry name" value="TRX_family"/>
    <property type="match status" value="1"/>
</dbReference>
<protein>
    <recommendedName>
        <fullName evidence="3">Thioredoxin domain-containing protein</fullName>
    </recommendedName>
</protein>
<accession>A0A1X6NVB9</accession>
<dbReference type="Pfam" id="PF00085">
    <property type="entry name" value="Thioredoxin"/>
    <property type="match status" value="1"/>
</dbReference>
<gene>
    <name evidence="4" type="ORF">BU14_0427s0017</name>
</gene>
<reference evidence="4 5" key="1">
    <citation type="submission" date="2017-03" db="EMBL/GenBank/DDBJ databases">
        <title>WGS assembly of Porphyra umbilicalis.</title>
        <authorList>
            <person name="Brawley S.H."/>
            <person name="Blouin N.A."/>
            <person name="Ficko-Blean E."/>
            <person name="Wheeler G.L."/>
            <person name="Lohr M."/>
            <person name="Goodson H.V."/>
            <person name="Jenkins J.W."/>
            <person name="Blaby-Haas C.E."/>
            <person name="Helliwell K.E."/>
            <person name="Chan C."/>
            <person name="Marriage T."/>
            <person name="Bhattacharya D."/>
            <person name="Klein A.S."/>
            <person name="Badis Y."/>
            <person name="Brodie J."/>
            <person name="Cao Y."/>
            <person name="Collen J."/>
            <person name="Dittami S.M."/>
            <person name="Gachon C.M."/>
            <person name="Green B.R."/>
            <person name="Karpowicz S."/>
            <person name="Kim J.W."/>
            <person name="Kudahl U."/>
            <person name="Lin S."/>
            <person name="Michel G."/>
            <person name="Mittag M."/>
            <person name="Olson B.J."/>
            <person name="Pangilinan J."/>
            <person name="Peng Y."/>
            <person name="Qiu H."/>
            <person name="Shu S."/>
            <person name="Singer J.T."/>
            <person name="Smith A.G."/>
            <person name="Sprecher B.N."/>
            <person name="Wagner V."/>
            <person name="Wang W."/>
            <person name="Wang Z.-Y."/>
            <person name="Yan J."/>
            <person name="Yarish C."/>
            <person name="Zoeuner-Riek S."/>
            <person name="Zhuang Y."/>
            <person name="Zou Y."/>
            <person name="Lindquist E.A."/>
            <person name="Grimwood J."/>
            <person name="Barry K."/>
            <person name="Rokhsar D.S."/>
            <person name="Schmutz J."/>
            <person name="Stiller J.W."/>
            <person name="Grossman A.R."/>
            <person name="Prochnik S.E."/>
        </authorList>
    </citation>
    <scope>NUCLEOTIDE SEQUENCE [LARGE SCALE GENOMIC DNA]</scope>
    <source>
        <strain evidence="4">4086291</strain>
    </source>
</reference>
<dbReference type="OrthoDB" id="89at2759"/>
<sequence>MGVIIVNTEAEFEAAIAGPTLVVVDFFATWCGPCRAIAPYLETLSKQADVVAAGVRFLKVDVDRLDKLAAKCSVSAMPTFHYYMGGKKVAEVVGARQDKIKQSLDAHMPASKMAVATAAAKPAVSGAAK</sequence>
<evidence type="ECO:0000259" key="3">
    <source>
        <dbReference type="PROSITE" id="PS51352"/>
    </source>
</evidence>
<dbReference type="Gene3D" id="3.40.30.10">
    <property type="entry name" value="Glutaredoxin"/>
    <property type="match status" value="1"/>
</dbReference>
<dbReference type="FunFam" id="3.40.30.10:FF:000245">
    <property type="entry name" value="Thioredoxin"/>
    <property type="match status" value="1"/>
</dbReference>
<dbReference type="PRINTS" id="PR00421">
    <property type="entry name" value="THIOREDOXIN"/>
</dbReference>
<dbReference type="InterPro" id="IPR013766">
    <property type="entry name" value="Thioredoxin_domain"/>
</dbReference>
<evidence type="ECO:0000256" key="1">
    <source>
        <dbReference type="ARBA" id="ARBA00003318"/>
    </source>
</evidence>
<evidence type="ECO:0000256" key="2">
    <source>
        <dbReference type="ARBA" id="ARBA00023157"/>
    </source>
</evidence>